<dbReference type="RefSeq" id="WP_014779028.1">
    <property type="nucleotide sequence ID" value="NC_018012.1"/>
</dbReference>
<evidence type="ECO:0000313" key="2">
    <source>
        <dbReference type="EMBL" id="AFL74593.1"/>
    </source>
</evidence>
<dbReference type="OrthoDB" id="5752843at2"/>
<evidence type="ECO:0000256" key="1">
    <source>
        <dbReference type="SAM" id="SignalP"/>
    </source>
</evidence>
<dbReference type="eggNOG" id="ENOG502Z9H9">
    <property type="taxonomic scope" value="Bacteria"/>
</dbReference>
<proteinExistence type="predicted"/>
<reference evidence="2 3" key="1">
    <citation type="submission" date="2012-06" db="EMBL/GenBank/DDBJ databases">
        <title>Complete sequence of Thiocystis violascens DSM 198.</title>
        <authorList>
            <consortium name="US DOE Joint Genome Institute"/>
            <person name="Lucas S."/>
            <person name="Han J."/>
            <person name="Lapidus A."/>
            <person name="Cheng J.-F."/>
            <person name="Goodwin L."/>
            <person name="Pitluck S."/>
            <person name="Peters L."/>
            <person name="Ovchinnikova G."/>
            <person name="Teshima H."/>
            <person name="Detter J.C."/>
            <person name="Han C."/>
            <person name="Tapia R."/>
            <person name="Land M."/>
            <person name="Hauser L."/>
            <person name="Kyrpides N."/>
            <person name="Ivanova N."/>
            <person name="Pagani I."/>
            <person name="Vogl K."/>
            <person name="Liu Z."/>
            <person name="Frigaard N.-U."/>
            <person name="Bryant D."/>
            <person name="Woyke T."/>
        </authorList>
    </citation>
    <scope>NUCLEOTIDE SEQUENCE [LARGE SCALE GENOMIC DNA]</scope>
    <source>
        <strain evidence="3">ATCC 17096 / DSM 198 / 6111</strain>
    </source>
</reference>
<dbReference type="Proteomes" id="UP000006062">
    <property type="component" value="Chromosome"/>
</dbReference>
<keyword evidence="1" id="KW-0732">Signal</keyword>
<protein>
    <recommendedName>
        <fullName evidence="4">Pre-peptidase</fullName>
    </recommendedName>
</protein>
<dbReference type="Gene3D" id="2.60.120.380">
    <property type="match status" value="2"/>
</dbReference>
<sequence>MKTLAHATLGLILLMSFAVTHAATLGDYPGQTDPCLASQQASFAAGFVAGQQDGYNLGVSHGFGAGTSQQLAQCVADPQSCGVTLASCIPDPVYGETEPNDNMIAADPLSLGAHFWGQNSSANDQDWFYTETTAANQNLLLTFKVPGGNLGGWQITIRDAAGSVFATFDTAIPGEVPATADDEATTYRVTLGLIGTYYVMVQPTPGTENFAPYSIAVALQDSGLDGTQPIIGFVDAEIEPNDLPSKANPLAPSVSMYGLINLMFNGVVPEGSDFVWGQGEDDWYVFNSPGNEMVTLTFCAKEVCGPGSWFVEVYDQATATQLESGVPREELLPLLALNTDTGDEGPASYRFGLRNPGLYFMRVDHKRLFSAPCVGYQTDTNNDGAPGPDPQACGCDGGDYSCDNDILNPGQPIVTITNQYPSCPGSSGSGTQTCLVSCDCTQTDAAGAPIGCITSGSDPIQCQCPFNLAECEITIPNPGAPVPVETTQYPLCPDGSGGGAEATCSIGCVCTAFGGVVEIPAGAITSQYNFTWFSTQLPPNTIDTDAYQDFLNRSNPYK</sequence>
<feature type="signal peptide" evidence="1">
    <location>
        <begin position="1"/>
        <end position="22"/>
    </location>
</feature>
<accession>I3YC75</accession>
<evidence type="ECO:0000313" key="3">
    <source>
        <dbReference type="Proteomes" id="UP000006062"/>
    </source>
</evidence>
<gene>
    <name evidence="2" type="ordered locus">Thivi_2673</name>
</gene>
<feature type="chain" id="PRO_5003683334" description="Pre-peptidase" evidence="1">
    <location>
        <begin position="23"/>
        <end position="558"/>
    </location>
</feature>
<keyword evidence="3" id="KW-1185">Reference proteome</keyword>
<organism evidence="2 3">
    <name type="scientific">Thiocystis violascens (strain ATCC 17096 / DSM 198 / 6111)</name>
    <name type="common">Chromatium violascens</name>
    <dbReference type="NCBI Taxonomy" id="765911"/>
    <lineage>
        <taxon>Bacteria</taxon>
        <taxon>Pseudomonadati</taxon>
        <taxon>Pseudomonadota</taxon>
        <taxon>Gammaproteobacteria</taxon>
        <taxon>Chromatiales</taxon>
        <taxon>Chromatiaceae</taxon>
        <taxon>Thiocystis</taxon>
    </lineage>
</organism>
<evidence type="ECO:0008006" key="4">
    <source>
        <dbReference type="Google" id="ProtNLM"/>
    </source>
</evidence>
<name>I3YC75_THIV6</name>
<dbReference type="EMBL" id="CP003154">
    <property type="protein sequence ID" value="AFL74593.1"/>
    <property type="molecule type" value="Genomic_DNA"/>
</dbReference>
<dbReference type="KEGG" id="tvi:Thivi_2673"/>
<dbReference type="AlphaFoldDB" id="I3YC75"/>
<dbReference type="HOGENOM" id="CLU_488275_0_0_6"/>